<sequence>MASDIGFQTLPTEIFNLIIEHANFSSHFPLAQTCKALYSRMASLLEEHQAAYRKYGAASDLSPSTVPNMLDVVFGCKDPSRSIDLWHMRYLEFFGTRGRWDDWHSWEVDPLTGLNASTAPATESAPYASGSEASETENPEASASSPGVRRWKKRVTYYIEEARKRRIIPESGLEYARSSILSGSDAVLKVILISALPYLKVLKYVNADSSSSSNIVSFCKGIEWALDFGVWPPGLLSLQRLAVGVSLSNRESSFGTSVLVRLLQLPNLDEIYLRGMRIDRGDLNFDDSLDSLDSEDEDNLFWHLSDLDESERAREKARILRTRLSLPVHSSSVKHIVLHELIDYDATGDFMIALLKTPKNLESITICGCEEPLAKTDEMIRVLSQHQSASLQRLLLYSEHEEHETFPTALYMLSDLKGCNNLKVLNVRWSDISIDARSANSMGILNAERLVAHVVNAFPPSISVLVIYEDFLCCGKTIGDQIDHCQGLNDAIVALIESKRYPCLEAIYLPIDSVDGNVFEPVPEAHFQRTIDAGKQHGIHVHAPTGTERPASHNSHFVTMPNIHEVKSTRGYDPNWVFDHFTGRIKSNQPCYGCGWCDKCRKN</sequence>
<organism evidence="1 2">
    <name type="scientific">Clonostachys rosea f. rosea IK726</name>
    <dbReference type="NCBI Taxonomy" id="1349383"/>
    <lineage>
        <taxon>Eukaryota</taxon>
        <taxon>Fungi</taxon>
        <taxon>Dikarya</taxon>
        <taxon>Ascomycota</taxon>
        <taxon>Pezizomycotina</taxon>
        <taxon>Sordariomycetes</taxon>
        <taxon>Hypocreomycetidae</taxon>
        <taxon>Hypocreales</taxon>
        <taxon>Bionectriaceae</taxon>
        <taxon>Clonostachys</taxon>
    </lineage>
</organism>
<evidence type="ECO:0000313" key="1">
    <source>
        <dbReference type="EMBL" id="CAG9939895.1"/>
    </source>
</evidence>
<proteinExistence type="predicted"/>
<gene>
    <name evidence="1" type="ORF">CRV2_00010221</name>
</gene>
<name>A0ACA9TG19_BIOOC</name>
<accession>A0ACA9TG19</accession>
<evidence type="ECO:0000313" key="2">
    <source>
        <dbReference type="Proteomes" id="UP000836387"/>
    </source>
</evidence>
<dbReference type="Proteomes" id="UP000836387">
    <property type="component" value="Unassembled WGS sequence"/>
</dbReference>
<protein>
    <submittedName>
        <fullName evidence="1">Uncharacterized protein</fullName>
    </submittedName>
</protein>
<dbReference type="EMBL" id="CADEHS020000004">
    <property type="protein sequence ID" value="CAG9939895.1"/>
    <property type="molecule type" value="Genomic_DNA"/>
</dbReference>
<reference evidence="1" key="2">
    <citation type="submission" date="2021-10" db="EMBL/GenBank/DDBJ databases">
        <authorList>
            <person name="Piombo E."/>
        </authorList>
    </citation>
    <scope>NUCLEOTIDE SEQUENCE</scope>
</reference>
<comment type="caution">
    <text evidence="1">The sequence shown here is derived from an EMBL/GenBank/DDBJ whole genome shotgun (WGS) entry which is preliminary data.</text>
</comment>
<keyword evidence="2" id="KW-1185">Reference proteome</keyword>
<reference evidence="1" key="1">
    <citation type="submission" date="2020-04" db="EMBL/GenBank/DDBJ databases">
        <authorList>
            <person name="Broberg M."/>
        </authorList>
    </citation>
    <scope>NUCLEOTIDE SEQUENCE</scope>
</reference>